<proteinExistence type="predicted"/>
<evidence type="ECO:0000256" key="1">
    <source>
        <dbReference type="SAM" id="MobiDB-lite"/>
    </source>
</evidence>
<dbReference type="InterPro" id="IPR025983">
    <property type="entry name" value="Cys_rich_CPCC"/>
</dbReference>
<reference evidence="3 4" key="1">
    <citation type="submission" date="2016-04" db="EMBL/GenBank/DDBJ databases">
        <title>Complete genome sequence of Dokdonella koreensis DS-123T.</title>
        <authorList>
            <person name="Kim J.F."/>
            <person name="Lee H."/>
            <person name="Kwak M.-J."/>
        </authorList>
    </citation>
    <scope>NUCLEOTIDE SEQUENCE [LARGE SCALE GENOMIC DNA]</scope>
    <source>
        <strain evidence="3 4">DS-123</strain>
    </source>
</reference>
<evidence type="ECO:0000313" key="4">
    <source>
        <dbReference type="Proteomes" id="UP000076830"/>
    </source>
</evidence>
<dbReference type="EMBL" id="CP015249">
    <property type="protein sequence ID" value="ANB18907.1"/>
    <property type="molecule type" value="Genomic_DNA"/>
</dbReference>
<dbReference type="KEGG" id="dko:I596_2914"/>
<evidence type="ECO:0000259" key="2">
    <source>
        <dbReference type="Pfam" id="PF14206"/>
    </source>
</evidence>
<dbReference type="STRING" id="1300342.I596_2914"/>
<organism evidence="3 4">
    <name type="scientific">Dokdonella koreensis DS-123</name>
    <dbReference type="NCBI Taxonomy" id="1300342"/>
    <lineage>
        <taxon>Bacteria</taxon>
        <taxon>Pseudomonadati</taxon>
        <taxon>Pseudomonadota</taxon>
        <taxon>Gammaproteobacteria</taxon>
        <taxon>Lysobacterales</taxon>
        <taxon>Rhodanobacteraceae</taxon>
        <taxon>Dokdonella</taxon>
    </lineage>
</organism>
<name>A0A160DWB9_9GAMM</name>
<dbReference type="Pfam" id="PF14206">
    <property type="entry name" value="Cys_rich_CPCC"/>
    <property type="match status" value="1"/>
</dbReference>
<feature type="region of interest" description="Disordered" evidence="1">
    <location>
        <begin position="14"/>
        <end position="45"/>
    </location>
</feature>
<sequence>MGAYEVCPVCDWEDDPAQSQDPDLAGGANAPSLNQARAQWAEKNA</sequence>
<keyword evidence="4" id="KW-1185">Reference proteome</keyword>
<dbReference type="Proteomes" id="UP000076830">
    <property type="component" value="Chromosome"/>
</dbReference>
<dbReference type="AlphaFoldDB" id="A0A160DWB9"/>
<protein>
    <recommendedName>
        <fullName evidence="2">Cysteine-rich CPCC domain-containing protein</fullName>
    </recommendedName>
</protein>
<gene>
    <name evidence="3" type="ORF">I596_2914</name>
</gene>
<feature type="domain" description="Cysteine-rich CPCC" evidence="2">
    <location>
        <begin position="2"/>
        <end position="42"/>
    </location>
</feature>
<accession>A0A160DWB9</accession>
<evidence type="ECO:0000313" key="3">
    <source>
        <dbReference type="EMBL" id="ANB18907.1"/>
    </source>
</evidence>